<dbReference type="Proteomes" id="UP000037510">
    <property type="component" value="Unassembled WGS sequence"/>
</dbReference>
<evidence type="ECO:0000256" key="1">
    <source>
        <dbReference type="SAM" id="Phobius"/>
    </source>
</evidence>
<reference evidence="2 3" key="1">
    <citation type="journal article" date="2015" name="Genome Biol. Evol.">
        <title>The genome of winter moth (Operophtera brumata) provides a genomic perspective on sexual dimorphism and phenology.</title>
        <authorList>
            <person name="Derks M.F."/>
            <person name="Smit S."/>
            <person name="Salis L."/>
            <person name="Schijlen E."/>
            <person name="Bossers A."/>
            <person name="Mateman C."/>
            <person name="Pijl A.S."/>
            <person name="de Ridder D."/>
            <person name="Groenen M.A."/>
            <person name="Visser M.E."/>
            <person name="Megens H.J."/>
        </authorList>
    </citation>
    <scope>NUCLEOTIDE SEQUENCE [LARGE SCALE GENOMIC DNA]</scope>
    <source>
        <strain evidence="2">WM2013NL</strain>
        <tissue evidence="2">Head and thorax</tissue>
    </source>
</reference>
<keyword evidence="3" id="KW-1185">Reference proteome</keyword>
<dbReference type="PANTHER" id="PTHR11785">
    <property type="entry name" value="AMINO ACID TRANSPORTER"/>
    <property type="match status" value="1"/>
</dbReference>
<dbReference type="GO" id="GO:0015179">
    <property type="term" value="F:L-amino acid transmembrane transporter activity"/>
    <property type="evidence" value="ECO:0007669"/>
    <property type="project" value="TreeGrafter"/>
</dbReference>
<evidence type="ECO:0000313" key="2">
    <source>
        <dbReference type="EMBL" id="KOB71093.1"/>
    </source>
</evidence>
<name>A0A0L7L6F8_OPEBR</name>
<keyword evidence="1" id="KW-0472">Membrane</keyword>
<dbReference type="Gene3D" id="1.20.1740.10">
    <property type="entry name" value="Amino acid/polyamine transporter I"/>
    <property type="match status" value="1"/>
</dbReference>
<feature type="transmembrane region" description="Helical" evidence="1">
    <location>
        <begin position="35"/>
        <end position="57"/>
    </location>
</feature>
<evidence type="ECO:0000313" key="3">
    <source>
        <dbReference type="Proteomes" id="UP000037510"/>
    </source>
</evidence>
<dbReference type="PANTHER" id="PTHR11785:SF535">
    <property type="entry name" value="GH08870P"/>
    <property type="match status" value="1"/>
</dbReference>
<keyword evidence="1" id="KW-1133">Transmembrane helix</keyword>
<dbReference type="AlphaFoldDB" id="A0A0L7L6F8"/>
<accession>A0A0L7L6F8</accession>
<dbReference type="STRING" id="104452.A0A0L7L6F8"/>
<proteinExistence type="predicted"/>
<dbReference type="InterPro" id="IPR050598">
    <property type="entry name" value="AminoAcid_Transporter"/>
</dbReference>
<protein>
    <submittedName>
        <fullName evidence="2">Large neutral amino acids transporter</fullName>
    </submittedName>
</protein>
<organism evidence="2 3">
    <name type="scientific">Operophtera brumata</name>
    <name type="common">Winter moth</name>
    <name type="synonym">Phalaena brumata</name>
    <dbReference type="NCBI Taxonomy" id="104452"/>
    <lineage>
        <taxon>Eukaryota</taxon>
        <taxon>Metazoa</taxon>
        <taxon>Ecdysozoa</taxon>
        <taxon>Arthropoda</taxon>
        <taxon>Hexapoda</taxon>
        <taxon>Insecta</taxon>
        <taxon>Pterygota</taxon>
        <taxon>Neoptera</taxon>
        <taxon>Endopterygota</taxon>
        <taxon>Lepidoptera</taxon>
        <taxon>Glossata</taxon>
        <taxon>Ditrysia</taxon>
        <taxon>Geometroidea</taxon>
        <taxon>Geometridae</taxon>
        <taxon>Larentiinae</taxon>
        <taxon>Operophtera</taxon>
    </lineage>
</organism>
<comment type="caution">
    <text evidence="2">The sequence shown here is derived from an EMBL/GenBank/DDBJ whole genome shotgun (WGS) entry which is preliminary data.</text>
</comment>
<gene>
    <name evidence="2" type="ORF">OBRU01_14254</name>
</gene>
<sequence length="79" mass="8678">MLSISKMVGLVLRLQSYLNFMTEELRDPFVNLPRAIYVSLPMVTAIYLLANVSYLAVLGPIGVRATEAIAVVSTHLISL</sequence>
<keyword evidence="1" id="KW-0812">Transmembrane</keyword>
<dbReference type="EMBL" id="JTDY01002612">
    <property type="protein sequence ID" value="KOB71093.1"/>
    <property type="molecule type" value="Genomic_DNA"/>
</dbReference>